<keyword evidence="2 5" id="KW-0812">Transmembrane</keyword>
<evidence type="ECO:0000256" key="1">
    <source>
        <dbReference type="ARBA" id="ARBA00004141"/>
    </source>
</evidence>
<evidence type="ECO:0000256" key="4">
    <source>
        <dbReference type="ARBA" id="ARBA00023136"/>
    </source>
</evidence>
<evidence type="ECO:0000256" key="2">
    <source>
        <dbReference type="ARBA" id="ARBA00022692"/>
    </source>
</evidence>
<accession>A0A0Z8VXJ2</accession>
<evidence type="ECO:0000313" key="8">
    <source>
        <dbReference type="Proteomes" id="UP000074903"/>
    </source>
</evidence>
<feature type="transmembrane region" description="Helical" evidence="5">
    <location>
        <begin position="76"/>
        <end position="95"/>
    </location>
</feature>
<protein>
    <submittedName>
        <fullName evidence="7">TM2 domain</fullName>
    </submittedName>
</protein>
<dbReference type="EMBL" id="FILX01000015">
    <property type="protein sequence ID" value="CYX64040.1"/>
    <property type="molecule type" value="Genomic_DNA"/>
</dbReference>
<dbReference type="InterPro" id="IPR007829">
    <property type="entry name" value="TM2"/>
</dbReference>
<dbReference type="GO" id="GO:0016020">
    <property type="term" value="C:membrane"/>
    <property type="evidence" value="ECO:0007669"/>
    <property type="project" value="UniProtKB-SubCell"/>
</dbReference>
<evidence type="ECO:0000256" key="5">
    <source>
        <dbReference type="SAM" id="Phobius"/>
    </source>
</evidence>
<dbReference type="AlphaFoldDB" id="A0A0Z8VXJ2"/>
<dbReference type="Pfam" id="PF05154">
    <property type="entry name" value="TM2"/>
    <property type="match status" value="1"/>
</dbReference>
<sequence>MNNVYKVLNVAVDVIHLGKHDGSLLSLEKKYFNFLPVVGEKVEVYTNDDNYFVRRNYSDPVQEPIPTVQKSSKSKIRAGLLALFLGGYGAHDFYLGRQEFAWVRLAIGIFSTLLSLLGEYGTLAGIIYFLNIINLFWVAIEGLLILTSKTGSRWHQDSEGRELLD</sequence>
<evidence type="ECO:0000256" key="3">
    <source>
        <dbReference type="ARBA" id="ARBA00022989"/>
    </source>
</evidence>
<dbReference type="RefSeq" id="WP_052811220.1">
    <property type="nucleotide sequence ID" value="NZ_CEHB01000041.1"/>
</dbReference>
<comment type="subcellular location">
    <subcellularLocation>
        <location evidence="1">Membrane</location>
        <topology evidence="1">Multi-pass membrane protein</topology>
    </subcellularLocation>
</comment>
<name>A0A0Z8VXJ2_STRSU</name>
<keyword evidence="3 5" id="KW-1133">Transmembrane helix</keyword>
<evidence type="ECO:0000313" key="7">
    <source>
        <dbReference type="EMBL" id="CYX64040.1"/>
    </source>
</evidence>
<proteinExistence type="predicted"/>
<feature type="transmembrane region" description="Helical" evidence="5">
    <location>
        <begin position="126"/>
        <end position="146"/>
    </location>
</feature>
<keyword evidence="4 5" id="KW-0472">Membrane</keyword>
<organism evidence="7 8">
    <name type="scientific">Streptococcus suis</name>
    <dbReference type="NCBI Taxonomy" id="1307"/>
    <lineage>
        <taxon>Bacteria</taxon>
        <taxon>Bacillati</taxon>
        <taxon>Bacillota</taxon>
        <taxon>Bacilli</taxon>
        <taxon>Lactobacillales</taxon>
        <taxon>Streptococcaceae</taxon>
        <taxon>Streptococcus</taxon>
    </lineage>
</organism>
<gene>
    <name evidence="7" type="ORF">ERS132531_01047</name>
</gene>
<feature type="transmembrane region" description="Helical" evidence="5">
    <location>
        <begin position="102"/>
        <end position="120"/>
    </location>
</feature>
<feature type="domain" description="TM2" evidence="6">
    <location>
        <begin position="72"/>
        <end position="114"/>
    </location>
</feature>
<dbReference type="Proteomes" id="UP000074903">
    <property type="component" value="Unassembled WGS sequence"/>
</dbReference>
<evidence type="ECO:0000259" key="6">
    <source>
        <dbReference type="Pfam" id="PF05154"/>
    </source>
</evidence>
<reference evidence="7 8" key="1">
    <citation type="submission" date="2016-02" db="EMBL/GenBank/DDBJ databases">
        <authorList>
            <consortium name="Pathogen Informatics"/>
        </authorList>
    </citation>
    <scope>NUCLEOTIDE SEQUENCE [LARGE SCALE GENOMIC DNA]</scope>
    <source>
        <strain evidence="7 8">SS993</strain>
    </source>
</reference>